<reference evidence="2 3" key="2">
    <citation type="journal article" date="2017" name="Nature">
        <title>The Apostasia genome and the evolution of orchids.</title>
        <authorList>
            <person name="Zhang G.Q."/>
            <person name="Liu K.W."/>
            <person name="Li Z."/>
            <person name="Lohaus R."/>
            <person name="Hsiao Y.Y."/>
            <person name="Niu S.C."/>
            <person name="Wang J.Y."/>
            <person name="Lin Y.C."/>
            <person name="Xu Q."/>
            <person name="Chen L.J."/>
            <person name="Yoshida K."/>
            <person name="Fujiwara S."/>
            <person name="Wang Z.W."/>
            <person name="Zhang Y.Q."/>
            <person name="Mitsuda N."/>
            <person name="Wang M."/>
            <person name="Liu G.H."/>
            <person name="Pecoraro L."/>
            <person name="Huang H.X."/>
            <person name="Xiao X.J."/>
            <person name="Lin M."/>
            <person name="Wu X.Y."/>
            <person name="Wu W.L."/>
            <person name="Chen Y.Y."/>
            <person name="Chang S.B."/>
            <person name="Sakamoto S."/>
            <person name="Ohme-Takagi M."/>
            <person name="Yagi M."/>
            <person name="Zeng S.J."/>
            <person name="Shen C.Y."/>
            <person name="Yeh C.M."/>
            <person name="Luo Y.B."/>
            <person name="Tsai W.C."/>
            <person name="Van de Peer Y."/>
            <person name="Liu Z.J."/>
        </authorList>
    </citation>
    <scope>NUCLEOTIDE SEQUENCE [LARGE SCALE GENOMIC DNA]</scope>
    <source>
        <tissue evidence="2">The whole plant</tissue>
    </source>
</reference>
<dbReference type="PANTHER" id="PTHR34544">
    <property type="entry name" value="OSJNBA0006B20.18 PROTEIN"/>
    <property type="match status" value="1"/>
</dbReference>
<proteinExistence type="predicted"/>
<organism evidence="2 3">
    <name type="scientific">Dendrobium catenatum</name>
    <dbReference type="NCBI Taxonomy" id="906689"/>
    <lineage>
        <taxon>Eukaryota</taxon>
        <taxon>Viridiplantae</taxon>
        <taxon>Streptophyta</taxon>
        <taxon>Embryophyta</taxon>
        <taxon>Tracheophyta</taxon>
        <taxon>Spermatophyta</taxon>
        <taxon>Magnoliopsida</taxon>
        <taxon>Liliopsida</taxon>
        <taxon>Asparagales</taxon>
        <taxon>Orchidaceae</taxon>
        <taxon>Epidendroideae</taxon>
        <taxon>Malaxideae</taxon>
        <taxon>Dendrobiinae</taxon>
        <taxon>Dendrobium</taxon>
    </lineage>
</organism>
<keyword evidence="3" id="KW-1185">Reference proteome</keyword>
<accession>A0A2I0W4X8</accession>
<dbReference type="PANTHER" id="PTHR34544:SF1">
    <property type="entry name" value="OS04G0438300 PROTEIN"/>
    <property type="match status" value="1"/>
</dbReference>
<gene>
    <name evidence="2" type="ORF">MA16_Dca016905</name>
</gene>
<name>A0A2I0W4X8_9ASPA</name>
<evidence type="ECO:0000256" key="1">
    <source>
        <dbReference type="SAM" id="MobiDB-lite"/>
    </source>
</evidence>
<dbReference type="Proteomes" id="UP000233837">
    <property type="component" value="Unassembled WGS sequence"/>
</dbReference>
<sequence>MDLAAGTALSNLARCFSPSSSLCPRLYPVNHFVLRILPCASANSRRHSVICHGKGRGSYTKSSPKELTLKEQEATEEDVEEVEKELEDEEADYIGDFGDDMLASDETDFEDEFQDDNEDADPQVILNSLVYHCSFFCLYDMQTLSTNEHPYYFYDHLKVGDGGGGGGISLAGTWWDKEALAIAADVSLSFNSDLRIYAFKTSANSTIRLRIEKMSNKYGSPTMDDIEAFSSAYRLRLDEAEGAGTIPTDISLEYDLSFQKLCKTRLVFMIISRSLPLNMCCLRF</sequence>
<evidence type="ECO:0000313" key="3">
    <source>
        <dbReference type="Proteomes" id="UP000233837"/>
    </source>
</evidence>
<evidence type="ECO:0000313" key="2">
    <source>
        <dbReference type="EMBL" id="PKU70707.1"/>
    </source>
</evidence>
<dbReference type="EMBL" id="KZ502920">
    <property type="protein sequence ID" value="PKU70707.1"/>
    <property type="molecule type" value="Genomic_DNA"/>
</dbReference>
<feature type="compositionally biased region" description="Basic and acidic residues" evidence="1">
    <location>
        <begin position="63"/>
        <end position="73"/>
    </location>
</feature>
<feature type="region of interest" description="Disordered" evidence="1">
    <location>
        <begin position="57"/>
        <end position="77"/>
    </location>
</feature>
<reference evidence="2 3" key="1">
    <citation type="journal article" date="2016" name="Sci. Rep.">
        <title>The Dendrobium catenatum Lindl. genome sequence provides insights into polysaccharide synthase, floral development and adaptive evolution.</title>
        <authorList>
            <person name="Zhang G.Q."/>
            <person name="Xu Q."/>
            <person name="Bian C."/>
            <person name="Tsai W.C."/>
            <person name="Yeh C.M."/>
            <person name="Liu K.W."/>
            <person name="Yoshida K."/>
            <person name="Zhang L.S."/>
            <person name="Chang S.B."/>
            <person name="Chen F."/>
            <person name="Shi Y."/>
            <person name="Su Y.Y."/>
            <person name="Zhang Y.Q."/>
            <person name="Chen L.J."/>
            <person name="Yin Y."/>
            <person name="Lin M."/>
            <person name="Huang H."/>
            <person name="Deng H."/>
            <person name="Wang Z.W."/>
            <person name="Zhu S.L."/>
            <person name="Zhao X."/>
            <person name="Deng C."/>
            <person name="Niu S.C."/>
            <person name="Huang J."/>
            <person name="Wang M."/>
            <person name="Liu G.H."/>
            <person name="Yang H.J."/>
            <person name="Xiao X.J."/>
            <person name="Hsiao Y.Y."/>
            <person name="Wu W.L."/>
            <person name="Chen Y.Y."/>
            <person name="Mitsuda N."/>
            <person name="Ohme-Takagi M."/>
            <person name="Luo Y.B."/>
            <person name="Van de Peer Y."/>
            <person name="Liu Z.J."/>
        </authorList>
    </citation>
    <scope>NUCLEOTIDE SEQUENCE [LARGE SCALE GENOMIC DNA]</scope>
    <source>
        <tissue evidence="2">The whole plant</tissue>
    </source>
</reference>
<dbReference type="AlphaFoldDB" id="A0A2I0W4X8"/>
<protein>
    <submittedName>
        <fullName evidence="2">Uncharacterized protein</fullName>
    </submittedName>
</protein>